<proteinExistence type="predicted"/>
<sequence>MKKYFGFLVAIALSAGFISCSDNEEDSNKIPVLQDDIPSAVVPANGFYIANEDWFGHDNGTVNYFKNDGTIVYRAYRAVNAGETFGVTTQYATIWGEYAYFVSKQGNRLVVADAETLKKKAVFTDLGGDGRAFTGVDDKIGYISLSNGICQFNITELKLGARVEGISEQIGTMCYANGNLYAVSPSKVYIIDVATNSVKQTLTGSFNTLTQSKDGTIWIAASDKFIKLNPVTLETEDMPYPENVSVGSSWGAWNAGSLCASTQKNVLYWTKLSGSGWSAVAKTIVKYDIDSKSFNANLFELGLDEGGKQQVFYGAGIRINPLTDEIIVTSRRTGYGDSYSYNWVYKLTADGQELSKVFLLGDNGLGTEWGEANGQPDWDNRYYWFPSIPFFEDANKPEILTNQILLSPGETKTIDLTEKIIDADNISVSVIRKVEFVENDLVTYSLKDNVLTVTAKEKVGSTECKMIAISNGKKIEKKVRVDVTLDK</sequence>
<dbReference type="Gene3D" id="2.130.10.10">
    <property type="entry name" value="YVTN repeat-like/Quinoprotein amine dehydrogenase"/>
    <property type="match status" value="1"/>
</dbReference>
<dbReference type="AlphaFoldDB" id="A0A7J5QWW6"/>
<protein>
    <submittedName>
        <fullName evidence="1">DUF5074 domain-containing protein</fullName>
    </submittedName>
</protein>
<dbReference type="PROSITE" id="PS51257">
    <property type="entry name" value="PROKAR_LIPOPROTEIN"/>
    <property type="match status" value="1"/>
</dbReference>
<accession>A0A7J5QWW6</accession>
<dbReference type="RefSeq" id="WP_151935883.1">
    <property type="nucleotide sequence ID" value="NZ_JAJCHQ010000008.1"/>
</dbReference>
<dbReference type="Proteomes" id="UP000471447">
    <property type="component" value="Unassembled WGS sequence"/>
</dbReference>
<dbReference type="InterPro" id="IPR015943">
    <property type="entry name" value="WD40/YVTN_repeat-like_dom_sf"/>
</dbReference>
<evidence type="ECO:0000313" key="1">
    <source>
        <dbReference type="EMBL" id="KAB6427424.1"/>
    </source>
</evidence>
<organism evidence="1 2">
    <name type="scientific">Bacteroides xylanisolvens</name>
    <dbReference type="NCBI Taxonomy" id="371601"/>
    <lineage>
        <taxon>Bacteria</taxon>
        <taxon>Pseudomonadati</taxon>
        <taxon>Bacteroidota</taxon>
        <taxon>Bacteroidia</taxon>
        <taxon>Bacteroidales</taxon>
        <taxon>Bacteroidaceae</taxon>
        <taxon>Bacteroides</taxon>
    </lineage>
</organism>
<comment type="caution">
    <text evidence="1">The sequence shown here is derived from an EMBL/GenBank/DDBJ whole genome shotgun (WGS) entry which is preliminary data.</text>
</comment>
<gene>
    <name evidence="1" type="ORF">GAZ26_03550</name>
</gene>
<dbReference type="EMBL" id="WDCG01000002">
    <property type="protein sequence ID" value="KAB6427424.1"/>
    <property type="molecule type" value="Genomic_DNA"/>
</dbReference>
<name>A0A7J5QWW6_9BACE</name>
<dbReference type="SUPFAM" id="SSF69304">
    <property type="entry name" value="Tricorn protease N-terminal domain"/>
    <property type="match status" value="1"/>
</dbReference>
<evidence type="ECO:0000313" key="2">
    <source>
        <dbReference type="Proteomes" id="UP000471447"/>
    </source>
</evidence>
<dbReference type="Pfam" id="PF16819">
    <property type="entry name" value="DUF5074"/>
    <property type="match status" value="1"/>
</dbReference>
<reference evidence="1 2" key="1">
    <citation type="journal article" date="2019" name="Nat. Med.">
        <title>A library of human gut bacterial isolates paired with longitudinal multiomics data enables mechanistic microbiome research.</title>
        <authorList>
            <person name="Poyet M."/>
            <person name="Groussin M."/>
            <person name="Gibbons S.M."/>
            <person name="Avila-Pacheco J."/>
            <person name="Jiang X."/>
            <person name="Kearney S.M."/>
            <person name="Perrotta A.R."/>
            <person name="Berdy B."/>
            <person name="Zhao S."/>
            <person name="Lieberman T.D."/>
            <person name="Swanson P.K."/>
            <person name="Smith M."/>
            <person name="Roesemann S."/>
            <person name="Alexander J.E."/>
            <person name="Rich S.A."/>
            <person name="Livny J."/>
            <person name="Vlamakis H."/>
            <person name="Clish C."/>
            <person name="Bullock K."/>
            <person name="Deik A."/>
            <person name="Scott J."/>
            <person name="Pierce K.A."/>
            <person name="Xavier R.J."/>
            <person name="Alm E.J."/>
        </authorList>
    </citation>
    <scope>NUCLEOTIDE SEQUENCE [LARGE SCALE GENOMIC DNA]</scope>
    <source>
        <strain evidence="1 2">BIOML-A7</strain>
    </source>
</reference>
<dbReference type="InterPro" id="IPR031815">
    <property type="entry name" value="DUF5074"/>
</dbReference>